<feature type="compositionally biased region" description="Basic and acidic residues" evidence="1">
    <location>
        <begin position="12"/>
        <end position="32"/>
    </location>
</feature>
<gene>
    <name evidence="2" type="ORF">SDC9_203585</name>
</gene>
<proteinExistence type="predicted"/>
<evidence type="ECO:0000313" key="2">
    <source>
        <dbReference type="EMBL" id="MPN55901.1"/>
    </source>
</evidence>
<comment type="caution">
    <text evidence="2">The sequence shown here is derived from an EMBL/GenBank/DDBJ whole genome shotgun (WGS) entry which is preliminary data.</text>
</comment>
<sequence>MAGIDVGEMSEEFGREGVQHGDREDHRGDDFRGTNPAAGSSGWRDFGTGKSQGRQGQQGQREET</sequence>
<feature type="region of interest" description="Disordered" evidence="1">
    <location>
        <begin position="1"/>
        <end position="64"/>
    </location>
</feature>
<feature type="compositionally biased region" description="Low complexity" evidence="1">
    <location>
        <begin position="52"/>
        <end position="64"/>
    </location>
</feature>
<accession>A0A645IX34</accession>
<dbReference type="AlphaFoldDB" id="A0A645IX34"/>
<dbReference type="EMBL" id="VSSQ01125640">
    <property type="protein sequence ID" value="MPN55901.1"/>
    <property type="molecule type" value="Genomic_DNA"/>
</dbReference>
<organism evidence="2">
    <name type="scientific">bioreactor metagenome</name>
    <dbReference type="NCBI Taxonomy" id="1076179"/>
    <lineage>
        <taxon>unclassified sequences</taxon>
        <taxon>metagenomes</taxon>
        <taxon>ecological metagenomes</taxon>
    </lineage>
</organism>
<protein>
    <submittedName>
        <fullName evidence="2">Uncharacterized protein</fullName>
    </submittedName>
</protein>
<evidence type="ECO:0000256" key="1">
    <source>
        <dbReference type="SAM" id="MobiDB-lite"/>
    </source>
</evidence>
<name>A0A645IX34_9ZZZZ</name>
<reference evidence="2" key="1">
    <citation type="submission" date="2019-08" db="EMBL/GenBank/DDBJ databases">
        <authorList>
            <person name="Kucharzyk K."/>
            <person name="Murdoch R.W."/>
            <person name="Higgins S."/>
            <person name="Loffler F."/>
        </authorList>
    </citation>
    <scope>NUCLEOTIDE SEQUENCE</scope>
</reference>